<dbReference type="SFLD" id="SFLDF00348">
    <property type="entry name" value="FeFe_hydrogenase_maturase_(Hyd"/>
    <property type="match status" value="1"/>
</dbReference>
<dbReference type="AlphaFoldDB" id="B2KED3"/>
<dbReference type="SUPFAM" id="SSF102114">
    <property type="entry name" value="Radical SAM enzymes"/>
    <property type="match status" value="1"/>
</dbReference>
<proteinExistence type="predicted"/>
<keyword evidence="1 7" id="KW-0004">4Fe-4S</keyword>
<feature type="binding site" evidence="7">
    <location>
        <position position="67"/>
    </location>
    <ligand>
        <name>[4Fe-4S] cluster</name>
        <dbReference type="ChEBI" id="CHEBI:49883"/>
        <note>4Fe-4S-S-AdoMet</note>
    </ligand>
</feature>
<name>B2KED3_ELUMP</name>
<gene>
    <name evidence="10" type="ordered locus">Emin_1329</name>
</gene>
<evidence type="ECO:0000313" key="11">
    <source>
        <dbReference type="Proteomes" id="UP000001029"/>
    </source>
</evidence>
<evidence type="ECO:0000256" key="2">
    <source>
        <dbReference type="ARBA" id="ARBA00022691"/>
    </source>
</evidence>
<dbReference type="GO" id="GO:0042364">
    <property type="term" value="P:water-soluble vitamin biosynthetic process"/>
    <property type="evidence" value="ECO:0007669"/>
    <property type="project" value="UniProtKB-ARBA"/>
</dbReference>
<dbReference type="HOGENOM" id="CLU_033172_0_1_0"/>
<keyword evidence="2 7" id="KW-0949">S-adenosyl-L-methionine</keyword>
<organism evidence="10 11">
    <name type="scientific">Elusimicrobium minutum (strain Pei191)</name>
    <dbReference type="NCBI Taxonomy" id="445932"/>
    <lineage>
        <taxon>Bacteria</taxon>
        <taxon>Pseudomonadati</taxon>
        <taxon>Elusimicrobiota</taxon>
        <taxon>Elusimicrobia</taxon>
        <taxon>Elusimicrobiales</taxon>
        <taxon>Elusimicrobiaceae</taxon>
        <taxon>Elusimicrobium</taxon>
    </lineage>
</organism>
<dbReference type="SFLD" id="SFLDG01082">
    <property type="entry name" value="B12-binding_domain_containing"/>
    <property type="match status" value="1"/>
</dbReference>
<dbReference type="SMART" id="SM00729">
    <property type="entry name" value="Elp3"/>
    <property type="match status" value="1"/>
</dbReference>
<dbReference type="SFLD" id="SFLDS00029">
    <property type="entry name" value="Radical_SAM"/>
    <property type="match status" value="1"/>
</dbReference>
<dbReference type="RefSeq" id="WP_012415494.1">
    <property type="nucleotide sequence ID" value="NC_010644.1"/>
</dbReference>
<dbReference type="STRING" id="445932.Emin_1329"/>
<keyword evidence="3" id="KW-0479">Metal-binding</keyword>
<keyword evidence="11" id="KW-1185">Reference proteome</keyword>
<evidence type="ECO:0000313" key="10">
    <source>
        <dbReference type="EMBL" id="ACC98879.1"/>
    </source>
</evidence>
<comment type="cofactor">
    <cofactor evidence="6">
        <name>[2Fe-2S] cluster</name>
        <dbReference type="ChEBI" id="CHEBI:190135"/>
    </cofactor>
</comment>
<dbReference type="OrthoDB" id="9775764at2"/>
<dbReference type="GO" id="GO:0046872">
    <property type="term" value="F:metal ion binding"/>
    <property type="evidence" value="ECO:0007669"/>
    <property type="project" value="UniProtKB-KW"/>
</dbReference>
<feature type="binding site" evidence="7">
    <location>
        <position position="60"/>
    </location>
    <ligand>
        <name>[4Fe-4S] cluster</name>
        <dbReference type="ChEBI" id="CHEBI:49883"/>
        <note>4Fe-4S-S-AdoMet</note>
    </ligand>
</feature>
<dbReference type="InterPro" id="IPR010722">
    <property type="entry name" value="BATS_dom"/>
</dbReference>
<dbReference type="InterPro" id="IPR058240">
    <property type="entry name" value="rSAM_sf"/>
</dbReference>
<evidence type="ECO:0000256" key="8">
    <source>
        <dbReference type="PIRSR" id="PIRSR004762-2"/>
    </source>
</evidence>
<evidence type="ECO:0000256" key="4">
    <source>
        <dbReference type="ARBA" id="ARBA00023004"/>
    </source>
</evidence>
<dbReference type="Gene3D" id="3.20.20.70">
    <property type="entry name" value="Aldolase class I"/>
    <property type="match status" value="1"/>
</dbReference>
<evidence type="ECO:0000256" key="7">
    <source>
        <dbReference type="PIRSR" id="PIRSR004762-1"/>
    </source>
</evidence>
<dbReference type="PIRSF" id="PIRSF004762">
    <property type="entry name" value="CHP00423"/>
    <property type="match status" value="1"/>
</dbReference>
<dbReference type="CDD" id="cd01335">
    <property type="entry name" value="Radical_SAM"/>
    <property type="match status" value="1"/>
</dbReference>
<dbReference type="Proteomes" id="UP000001029">
    <property type="component" value="Chromosome"/>
</dbReference>
<keyword evidence="4 7" id="KW-0408">Iron</keyword>
<keyword evidence="5 7" id="KW-0411">Iron-sulfur</keyword>
<dbReference type="SMART" id="SM00876">
    <property type="entry name" value="BATS"/>
    <property type="match status" value="1"/>
</dbReference>
<dbReference type="EMBL" id="CP001055">
    <property type="protein sequence ID" value="ACC98879.1"/>
    <property type="molecule type" value="Genomic_DNA"/>
</dbReference>
<dbReference type="KEGG" id="emi:Emin_1329"/>
<dbReference type="GO" id="GO:0051539">
    <property type="term" value="F:4 iron, 4 sulfur cluster binding"/>
    <property type="evidence" value="ECO:0007669"/>
    <property type="project" value="UniProtKB-KW"/>
</dbReference>
<dbReference type="GO" id="GO:0044272">
    <property type="term" value="P:sulfur compound biosynthetic process"/>
    <property type="evidence" value="ECO:0007669"/>
    <property type="project" value="UniProtKB-ARBA"/>
</dbReference>
<feature type="domain" description="Radical SAM core" evidence="9">
    <location>
        <begin position="46"/>
        <end position="259"/>
    </location>
</feature>
<accession>B2KED3</accession>
<comment type="cofactor">
    <cofactor evidence="7">
        <name>[4Fe-4S] cluster</name>
        <dbReference type="ChEBI" id="CHEBI:49883"/>
    </cofactor>
    <text evidence="7">Binds 1 [4Fe-4S] cluster. The cluster is coordinated with 3 cysteines and an exchangeable S-adenosyl-L-methionine.</text>
</comment>
<evidence type="ECO:0000256" key="6">
    <source>
        <dbReference type="ARBA" id="ARBA00034078"/>
    </source>
</evidence>
<reference evidence="10 11" key="1">
    <citation type="journal article" date="2009" name="Appl. Environ. Microbiol.">
        <title>Genomic analysis of 'Elusimicrobium minutum,' the first cultivated representative of the phylum 'Elusimicrobia' (formerly termite group 1).</title>
        <authorList>
            <person name="Herlemann D.P.R."/>
            <person name="Geissinger O."/>
            <person name="Ikeda-Ohtsubo W."/>
            <person name="Kunin V."/>
            <person name="Sun H."/>
            <person name="Lapidus A."/>
            <person name="Hugenholtz P."/>
            <person name="Brune A."/>
        </authorList>
    </citation>
    <scope>NUCLEOTIDE SEQUENCE [LARGE SCALE GENOMIC DNA]</scope>
    <source>
        <strain evidence="10 11">Pei191</strain>
    </source>
</reference>
<dbReference type="PANTHER" id="PTHR43726">
    <property type="entry name" value="3-METHYLORNITHINE SYNTHASE"/>
    <property type="match status" value="1"/>
</dbReference>
<dbReference type="PROSITE" id="PS51918">
    <property type="entry name" value="RADICAL_SAM"/>
    <property type="match status" value="1"/>
</dbReference>
<feature type="binding site" evidence="8">
    <location>
        <position position="158"/>
    </location>
    <ligand>
        <name>S-adenosyl-L-methionine</name>
        <dbReference type="ChEBI" id="CHEBI:59789"/>
    </ligand>
</feature>
<feature type="binding site" evidence="7">
    <location>
        <position position="64"/>
    </location>
    <ligand>
        <name>[4Fe-4S] cluster</name>
        <dbReference type="ChEBI" id="CHEBI:49883"/>
        <note>4Fe-4S-S-AdoMet</note>
    </ligand>
</feature>
<dbReference type="Pfam" id="PF06968">
    <property type="entry name" value="BATS"/>
    <property type="match status" value="1"/>
</dbReference>
<dbReference type="SFLD" id="SFLDG01060">
    <property type="entry name" value="BATS_domain_containing"/>
    <property type="match status" value="1"/>
</dbReference>
<dbReference type="PANTHER" id="PTHR43726:SF1">
    <property type="entry name" value="BIOTIN SYNTHASE"/>
    <property type="match status" value="1"/>
</dbReference>
<evidence type="ECO:0000256" key="5">
    <source>
        <dbReference type="ARBA" id="ARBA00023014"/>
    </source>
</evidence>
<feature type="binding site" evidence="8">
    <location>
        <position position="177"/>
    </location>
    <ligand>
        <name>S-adenosyl-L-methionine</name>
        <dbReference type="ChEBI" id="CHEBI:59789"/>
    </ligand>
</feature>
<dbReference type="InterPro" id="IPR006638">
    <property type="entry name" value="Elp3/MiaA/NifB-like_rSAM"/>
</dbReference>
<sequence>MREIIKKAAKTNNLTEEEITLLLENSSFNGELFAAADFTRKQNVGDGVHLRALIEYGNICQNNCFYCGIRAAKKDVKRYRLDTETTLKAAALAKNLGYKTIVLQSGEENAAPLNEFLQIIKEIKNMGLALTLSIGEKTYQEYLAYREVGADRFLLRIETTDENLYQTLHPGMNLQNRLRCLKDIKKLGYETGTGIMVGLPGQTAKSIAKDILFFKELDADMLGIGPFIPCPGTPLENEKGGSLETALKVMAISRLIMPKINIPATTAMEAIEKNGRIKALQSGANVIMPNVTPQNERKNYALYPGKPGILQTPEEFLNSLKQTLSQIGRFVSQDAGMSLNYRPIEK</sequence>
<evidence type="ECO:0000256" key="1">
    <source>
        <dbReference type="ARBA" id="ARBA00022485"/>
    </source>
</evidence>
<evidence type="ECO:0000259" key="9">
    <source>
        <dbReference type="PROSITE" id="PS51918"/>
    </source>
</evidence>
<dbReference type="Pfam" id="PF04055">
    <property type="entry name" value="Radical_SAM"/>
    <property type="match status" value="1"/>
</dbReference>
<dbReference type="InterPro" id="IPR034422">
    <property type="entry name" value="HydE/PylB-like"/>
</dbReference>
<evidence type="ECO:0000256" key="3">
    <source>
        <dbReference type="ARBA" id="ARBA00022723"/>
    </source>
</evidence>
<dbReference type="SFLD" id="SFLDG01280">
    <property type="entry name" value="HydE/PylB-like"/>
    <property type="match status" value="1"/>
</dbReference>
<dbReference type="InterPro" id="IPR024021">
    <property type="entry name" value="FeFe-hyd_HydE_rSAM"/>
</dbReference>
<dbReference type="InterPro" id="IPR007197">
    <property type="entry name" value="rSAM"/>
</dbReference>
<protein>
    <submittedName>
        <fullName evidence="10">Radical SAM domain protein</fullName>
    </submittedName>
</protein>
<dbReference type="GO" id="GO:0016740">
    <property type="term" value="F:transferase activity"/>
    <property type="evidence" value="ECO:0007669"/>
    <property type="project" value="TreeGrafter"/>
</dbReference>
<dbReference type="InterPro" id="IPR013785">
    <property type="entry name" value="Aldolase_TIM"/>
</dbReference>
<dbReference type="NCBIfam" id="TIGR03956">
    <property type="entry name" value="rSAM_HydE"/>
    <property type="match status" value="1"/>
</dbReference>